<protein>
    <submittedName>
        <fullName evidence="1">Uncharacterized protein</fullName>
    </submittedName>
</protein>
<dbReference type="AlphaFoldDB" id="A0A0K2VIM4"/>
<dbReference type="EMBL" id="HACA01032952">
    <property type="protein sequence ID" value="CDW50313.1"/>
    <property type="molecule type" value="Transcribed_RNA"/>
</dbReference>
<sequence length="18" mass="2161">MIVEKGFCSYWMIVFHLG</sequence>
<organism evidence="1">
    <name type="scientific">Lepeophtheirus salmonis</name>
    <name type="common">Salmon louse</name>
    <name type="synonym">Caligus salmonis</name>
    <dbReference type="NCBI Taxonomy" id="72036"/>
    <lineage>
        <taxon>Eukaryota</taxon>
        <taxon>Metazoa</taxon>
        <taxon>Ecdysozoa</taxon>
        <taxon>Arthropoda</taxon>
        <taxon>Crustacea</taxon>
        <taxon>Multicrustacea</taxon>
        <taxon>Hexanauplia</taxon>
        <taxon>Copepoda</taxon>
        <taxon>Siphonostomatoida</taxon>
        <taxon>Caligidae</taxon>
        <taxon>Lepeophtheirus</taxon>
    </lineage>
</organism>
<evidence type="ECO:0000313" key="1">
    <source>
        <dbReference type="EMBL" id="CDW50313.1"/>
    </source>
</evidence>
<accession>A0A0K2VIM4</accession>
<reference evidence="1" key="1">
    <citation type="submission" date="2014-05" db="EMBL/GenBank/DDBJ databases">
        <authorList>
            <person name="Chronopoulou M."/>
        </authorList>
    </citation>
    <scope>NUCLEOTIDE SEQUENCE</scope>
    <source>
        <tissue evidence="1">Whole organism</tissue>
    </source>
</reference>
<proteinExistence type="predicted"/>
<name>A0A0K2VIM4_LEPSM</name>